<comment type="caution">
    <text evidence="1">The sequence shown here is derived from an EMBL/GenBank/DDBJ whole genome shotgun (WGS) entry which is preliminary data.</text>
</comment>
<evidence type="ECO:0000313" key="1">
    <source>
        <dbReference type="EMBL" id="GAH27588.1"/>
    </source>
</evidence>
<accession>X1G3J3</accession>
<name>X1G3J3_9ZZZZ</name>
<protein>
    <submittedName>
        <fullName evidence="1">Uncharacterized protein</fullName>
    </submittedName>
</protein>
<proteinExistence type="predicted"/>
<sequence length="93" mass="11264">MLILYLKNVHYSNSTFSQVLLFRIKSLRKFYLINLNDRDIDTIANKFIQKFGTNYLYFSQIESPLTQFLKPYALHTIRNIRNMIRPYVKELRV</sequence>
<gene>
    <name evidence="1" type="ORF">S03H2_09971</name>
</gene>
<reference evidence="1" key="1">
    <citation type="journal article" date="2014" name="Front. Microbiol.">
        <title>High frequency of phylogenetically diverse reductive dehalogenase-homologous genes in deep subseafloor sedimentary metagenomes.</title>
        <authorList>
            <person name="Kawai M."/>
            <person name="Futagami T."/>
            <person name="Toyoda A."/>
            <person name="Takaki Y."/>
            <person name="Nishi S."/>
            <person name="Hori S."/>
            <person name="Arai W."/>
            <person name="Tsubouchi T."/>
            <person name="Morono Y."/>
            <person name="Uchiyama I."/>
            <person name="Ito T."/>
            <person name="Fujiyama A."/>
            <person name="Inagaki F."/>
            <person name="Takami H."/>
        </authorList>
    </citation>
    <scope>NUCLEOTIDE SEQUENCE</scope>
    <source>
        <strain evidence="1">Expedition CK06-06</strain>
    </source>
</reference>
<dbReference type="AlphaFoldDB" id="X1G3J3"/>
<dbReference type="EMBL" id="BARU01005160">
    <property type="protein sequence ID" value="GAH27588.1"/>
    <property type="molecule type" value="Genomic_DNA"/>
</dbReference>
<organism evidence="1">
    <name type="scientific">marine sediment metagenome</name>
    <dbReference type="NCBI Taxonomy" id="412755"/>
    <lineage>
        <taxon>unclassified sequences</taxon>
        <taxon>metagenomes</taxon>
        <taxon>ecological metagenomes</taxon>
    </lineage>
</organism>